<sequence>METAPVVDLETLRRNCANCSLRQLCLPAGIVASDVERLDRVVKRRKPVARGEHLFRVGSGAARIYVAREGSFKTVACSADGEQQVIGFHLPGELIGLDALGHGQHRCDAIALENARVCEVPLEELHHVAAQVPGLQRQLLRVIGRSMGRDQDHLEMMSRRQANDRVMLFLHSLSQRFETLGQDGSAFALPMTREDIGSYLGLVIETVSRSFTKLQDDGVIAVRGRQVRLLQQRQIADAVHGHALH</sequence>
<evidence type="ECO:0000259" key="13">
    <source>
        <dbReference type="PROSITE" id="PS50042"/>
    </source>
</evidence>
<keyword evidence="5" id="KW-0021">Allosteric enzyme</keyword>
<dbReference type="Gene3D" id="1.10.10.10">
    <property type="entry name" value="Winged helix-like DNA-binding domain superfamily/Winged helix DNA-binding domain"/>
    <property type="match status" value="1"/>
</dbReference>
<accession>A0A4R6YQE1</accession>
<dbReference type="PRINTS" id="PR00034">
    <property type="entry name" value="HTHCRP"/>
</dbReference>
<feature type="domain" description="HTH crp-type" evidence="14">
    <location>
        <begin position="160"/>
        <end position="233"/>
    </location>
</feature>
<comment type="subunit">
    <text evidence="2">Homodimer.</text>
</comment>
<dbReference type="InterPro" id="IPR012318">
    <property type="entry name" value="HTH_CRP"/>
</dbReference>
<dbReference type="PANTHER" id="PTHR24567:SF75">
    <property type="entry name" value="FUMARATE AND NITRATE REDUCTION REGULATORY PROTEIN"/>
    <property type="match status" value="1"/>
</dbReference>
<dbReference type="CDD" id="cd00092">
    <property type="entry name" value="HTH_CRP"/>
    <property type="match status" value="1"/>
</dbReference>
<dbReference type="GO" id="GO:0003700">
    <property type="term" value="F:DNA-binding transcription factor activity"/>
    <property type="evidence" value="ECO:0007669"/>
    <property type="project" value="TreeGrafter"/>
</dbReference>
<dbReference type="SMART" id="SM00419">
    <property type="entry name" value="HTH_CRP"/>
    <property type="match status" value="1"/>
</dbReference>
<keyword evidence="6" id="KW-0973">c-di-GMP</keyword>
<comment type="caution">
    <text evidence="15">The sequence shown here is derived from an EMBL/GenBank/DDBJ whole genome shotgun (WGS) entry which is preliminary data.</text>
</comment>
<dbReference type="InterPro" id="IPR000595">
    <property type="entry name" value="cNMP-bd_dom"/>
</dbReference>
<evidence type="ECO:0000313" key="15">
    <source>
        <dbReference type="EMBL" id="TDR39977.1"/>
    </source>
</evidence>
<dbReference type="FunFam" id="1.10.10.10:FF:000028">
    <property type="entry name" value="Fumarate/nitrate reduction transcriptional regulator Fnr"/>
    <property type="match status" value="1"/>
</dbReference>
<dbReference type="SUPFAM" id="SSF46785">
    <property type="entry name" value="Winged helix' DNA-binding domain"/>
    <property type="match status" value="1"/>
</dbReference>
<dbReference type="PROSITE" id="PS50042">
    <property type="entry name" value="CNMP_BINDING_3"/>
    <property type="match status" value="1"/>
</dbReference>
<keyword evidence="16" id="KW-1185">Reference proteome</keyword>
<evidence type="ECO:0000256" key="9">
    <source>
        <dbReference type="ARBA" id="ARBA00023125"/>
    </source>
</evidence>
<dbReference type="Pfam" id="PF00027">
    <property type="entry name" value="cNMP_binding"/>
    <property type="match status" value="1"/>
</dbReference>
<evidence type="ECO:0000256" key="5">
    <source>
        <dbReference type="ARBA" id="ARBA00022533"/>
    </source>
</evidence>
<evidence type="ECO:0000256" key="7">
    <source>
        <dbReference type="ARBA" id="ARBA00023015"/>
    </source>
</evidence>
<dbReference type="InterPro" id="IPR050397">
    <property type="entry name" value="Env_Response_Regulators"/>
</dbReference>
<keyword evidence="8" id="KW-0843">Virulence</keyword>
<dbReference type="Pfam" id="PF13545">
    <property type="entry name" value="HTH_Crp_2"/>
    <property type="match status" value="1"/>
</dbReference>
<dbReference type="SMART" id="SM00100">
    <property type="entry name" value="cNMP"/>
    <property type="match status" value="1"/>
</dbReference>
<keyword evidence="7" id="KW-0805">Transcription regulation</keyword>
<dbReference type="GO" id="GO:0005829">
    <property type="term" value="C:cytosol"/>
    <property type="evidence" value="ECO:0007669"/>
    <property type="project" value="TreeGrafter"/>
</dbReference>
<dbReference type="CDD" id="cd00038">
    <property type="entry name" value="CAP_ED"/>
    <property type="match status" value="1"/>
</dbReference>
<proteinExistence type="predicted"/>
<comment type="subcellular location">
    <subcellularLocation>
        <location evidence="1">Cytoplasm</location>
    </subcellularLocation>
</comment>
<evidence type="ECO:0000256" key="2">
    <source>
        <dbReference type="ARBA" id="ARBA00011738"/>
    </source>
</evidence>
<dbReference type="GO" id="GO:0003824">
    <property type="term" value="F:catalytic activity"/>
    <property type="evidence" value="ECO:0007669"/>
    <property type="project" value="UniProtKB-KW"/>
</dbReference>
<keyword evidence="4" id="KW-0678">Repressor</keyword>
<evidence type="ECO:0000256" key="8">
    <source>
        <dbReference type="ARBA" id="ARBA00023026"/>
    </source>
</evidence>
<dbReference type="GO" id="GO:0003677">
    <property type="term" value="F:DNA binding"/>
    <property type="evidence" value="ECO:0007669"/>
    <property type="project" value="UniProtKB-KW"/>
</dbReference>
<evidence type="ECO:0000256" key="11">
    <source>
        <dbReference type="ARBA" id="ARBA00023163"/>
    </source>
</evidence>
<dbReference type="PANTHER" id="PTHR24567">
    <property type="entry name" value="CRP FAMILY TRANSCRIPTIONAL REGULATORY PROTEIN"/>
    <property type="match status" value="1"/>
</dbReference>
<organism evidence="15 16">
    <name type="scientific">Tahibacter aquaticus</name>
    <dbReference type="NCBI Taxonomy" id="520092"/>
    <lineage>
        <taxon>Bacteria</taxon>
        <taxon>Pseudomonadati</taxon>
        <taxon>Pseudomonadota</taxon>
        <taxon>Gammaproteobacteria</taxon>
        <taxon>Lysobacterales</taxon>
        <taxon>Rhodanobacteraceae</taxon>
        <taxon>Tahibacter</taxon>
    </lineage>
</organism>
<evidence type="ECO:0000256" key="10">
    <source>
        <dbReference type="ARBA" id="ARBA00023159"/>
    </source>
</evidence>
<dbReference type="OrthoDB" id="7643467at2"/>
<gene>
    <name evidence="15" type="ORF">DFR29_11428</name>
</gene>
<dbReference type="InterPro" id="IPR014710">
    <property type="entry name" value="RmlC-like_jellyroll"/>
</dbReference>
<reference evidence="15 16" key="1">
    <citation type="submission" date="2019-03" db="EMBL/GenBank/DDBJ databases">
        <title>Genomic Encyclopedia of Type Strains, Phase IV (KMG-IV): sequencing the most valuable type-strain genomes for metagenomic binning, comparative biology and taxonomic classification.</title>
        <authorList>
            <person name="Goeker M."/>
        </authorList>
    </citation>
    <scope>NUCLEOTIDE SEQUENCE [LARGE SCALE GENOMIC DNA]</scope>
    <source>
        <strain evidence="15 16">DSM 21667</strain>
    </source>
</reference>
<feature type="domain" description="Cyclic nucleotide-binding" evidence="13">
    <location>
        <begin position="51"/>
        <end position="106"/>
    </location>
</feature>
<dbReference type="PROSITE" id="PS51063">
    <property type="entry name" value="HTH_CRP_2"/>
    <property type="match status" value="1"/>
</dbReference>
<dbReference type="InterPro" id="IPR036390">
    <property type="entry name" value="WH_DNA-bd_sf"/>
</dbReference>
<dbReference type="AlphaFoldDB" id="A0A4R6YQE1"/>
<dbReference type="InterPro" id="IPR018490">
    <property type="entry name" value="cNMP-bd_dom_sf"/>
</dbReference>
<protein>
    <recommendedName>
        <fullName evidence="3">CRP-like protein Clp</fullName>
    </recommendedName>
    <alternativeName>
        <fullName evidence="12">Catabolite activation-like protein</fullName>
    </alternativeName>
</protein>
<evidence type="ECO:0000259" key="14">
    <source>
        <dbReference type="PROSITE" id="PS51063"/>
    </source>
</evidence>
<evidence type="ECO:0000256" key="12">
    <source>
        <dbReference type="ARBA" id="ARBA00031697"/>
    </source>
</evidence>
<dbReference type="Proteomes" id="UP000295293">
    <property type="component" value="Unassembled WGS sequence"/>
</dbReference>
<keyword evidence="9" id="KW-0238">DNA-binding</keyword>
<evidence type="ECO:0000256" key="4">
    <source>
        <dbReference type="ARBA" id="ARBA00022491"/>
    </source>
</evidence>
<evidence type="ECO:0000256" key="1">
    <source>
        <dbReference type="ARBA" id="ARBA00004496"/>
    </source>
</evidence>
<dbReference type="SUPFAM" id="SSF51206">
    <property type="entry name" value="cAMP-binding domain-like"/>
    <property type="match status" value="1"/>
</dbReference>
<dbReference type="RefSeq" id="WP_133820470.1">
    <property type="nucleotide sequence ID" value="NZ_SNZH01000014.1"/>
</dbReference>
<evidence type="ECO:0000256" key="3">
    <source>
        <dbReference type="ARBA" id="ARBA00020769"/>
    </source>
</evidence>
<evidence type="ECO:0000256" key="6">
    <source>
        <dbReference type="ARBA" id="ARBA00022636"/>
    </source>
</evidence>
<keyword evidence="10" id="KW-0010">Activator</keyword>
<keyword evidence="11" id="KW-0804">Transcription</keyword>
<evidence type="ECO:0000313" key="16">
    <source>
        <dbReference type="Proteomes" id="UP000295293"/>
    </source>
</evidence>
<name>A0A4R6YQE1_9GAMM</name>
<dbReference type="InterPro" id="IPR036388">
    <property type="entry name" value="WH-like_DNA-bd_sf"/>
</dbReference>
<dbReference type="EMBL" id="SNZH01000014">
    <property type="protein sequence ID" value="TDR39977.1"/>
    <property type="molecule type" value="Genomic_DNA"/>
</dbReference>
<dbReference type="Gene3D" id="2.60.120.10">
    <property type="entry name" value="Jelly Rolls"/>
    <property type="match status" value="1"/>
</dbReference>